<dbReference type="PANTHER" id="PTHR48156">
    <property type="entry name" value="TRANSMEMBRANE PROTEIN"/>
    <property type="match status" value="1"/>
</dbReference>
<reference evidence="1" key="1">
    <citation type="journal article" date="2017" name="Nature">
        <title>The sunflower genome provides insights into oil metabolism, flowering and Asterid evolution.</title>
        <authorList>
            <person name="Badouin H."/>
            <person name="Gouzy J."/>
            <person name="Grassa C.J."/>
            <person name="Murat F."/>
            <person name="Staton S.E."/>
            <person name="Cottret L."/>
            <person name="Lelandais-Briere C."/>
            <person name="Owens G.L."/>
            <person name="Carrere S."/>
            <person name="Mayjonade B."/>
            <person name="Legrand L."/>
            <person name="Gill N."/>
            <person name="Kane N.C."/>
            <person name="Bowers J.E."/>
            <person name="Hubner S."/>
            <person name="Bellec A."/>
            <person name="Berard A."/>
            <person name="Berges H."/>
            <person name="Blanchet N."/>
            <person name="Boniface M.C."/>
            <person name="Brunel D."/>
            <person name="Catrice O."/>
            <person name="Chaidir N."/>
            <person name="Claudel C."/>
            <person name="Donnadieu C."/>
            <person name="Faraut T."/>
            <person name="Fievet G."/>
            <person name="Helmstetter N."/>
            <person name="King M."/>
            <person name="Knapp S.J."/>
            <person name="Lai Z."/>
            <person name="Le Paslier M.C."/>
            <person name="Lippi Y."/>
            <person name="Lorenzon L."/>
            <person name="Mandel J.R."/>
            <person name="Marage G."/>
            <person name="Marchand G."/>
            <person name="Marquand E."/>
            <person name="Bret-Mestries E."/>
            <person name="Morien E."/>
            <person name="Nambeesan S."/>
            <person name="Nguyen T."/>
            <person name="Pegot-Espagnet P."/>
            <person name="Pouilly N."/>
            <person name="Raftis F."/>
            <person name="Sallet E."/>
            <person name="Schiex T."/>
            <person name="Thomas J."/>
            <person name="Vandecasteele C."/>
            <person name="Vares D."/>
            <person name="Vear F."/>
            <person name="Vautrin S."/>
            <person name="Crespi M."/>
            <person name="Mangin B."/>
            <person name="Burke J.M."/>
            <person name="Salse J."/>
            <person name="Munos S."/>
            <person name="Vincourt P."/>
            <person name="Rieseberg L.H."/>
            <person name="Langlade N.B."/>
        </authorList>
    </citation>
    <scope>NUCLEOTIDE SEQUENCE</scope>
    <source>
        <tissue evidence="1">Leaves</tissue>
    </source>
</reference>
<evidence type="ECO:0000313" key="1">
    <source>
        <dbReference type="EMBL" id="KAF5772496.1"/>
    </source>
</evidence>
<sequence>MKKGTKDYGSVVECVTVDGDTVWMAISDWVISCLTVTDEIAGSILTGDIGPFHVT</sequence>
<accession>A0A9K3HAR2</accession>
<gene>
    <name evidence="1" type="ORF">HanXRQr2_Chr13g0577641</name>
</gene>
<keyword evidence="2" id="KW-1185">Reference proteome</keyword>
<dbReference type="EMBL" id="MNCJ02000328">
    <property type="protein sequence ID" value="KAF5772496.1"/>
    <property type="molecule type" value="Genomic_DNA"/>
</dbReference>
<dbReference type="Gramene" id="mRNA:HanXRQr2_Chr13g0577641">
    <property type="protein sequence ID" value="CDS:HanXRQr2_Chr13g0577641.1"/>
    <property type="gene ID" value="HanXRQr2_Chr13g0577641"/>
</dbReference>
<reference evidence="1" key="2">
    <citation type="submission" date="2020-06" db="EMBL/GenBank/DDBJ databases">
        <title>Helianthus annuus Genome sequencing and assembly Release 2.</title>
        <authorList>
            <person name="Gouzy J."/>
            <person name="Langlade N."/>
            <person name="Munos S."/>
        </authorList>
    </citation>
    <scope>NUCLEOTIDE SEQUENCE</scope>
    <source>
        <tissue evidence="1">Leaves</tissue>
    </source>
</reference>
<organism evidence="1 2">
    <name type="scientific">Helianthus annuus</name>
    <name type="common">Common sunflower</name>
    <dbReference type="NCBI Taxonomy" id="4232"/>
    <lineage>
        <taxon>Eukaryota</taxon>
        <taxon>Viridiplantae</taxon>
        <taxon>Streptophyta</taxon>
        <taxon>Embryophyta</taxon>
        <taxon>Tracheophyta</taxon>
        <taxon>Spermatophyta</taxon>
        <taxon>Magnoliopsida</taxon>
        <taxon>eudicotyledons</taxon>
        <taxon>Gunneridae</taxon>
        <taxon>Pentapetalae</taxon>
        <taxon>asterids</taxon>
        <taxon>campanulids</taxon>
        <taxon>Asterales</taxon>
        <taxon>Asteraceae</taxon>
        <taxon>Asteroideae</taxon>
        <taxon>Heliantheae alliance</taxon>
        <taxon>Heliantheae</taxon>
        <taxon>Helianthus</taxon>
    </lineage>
</organism>
<dbReference type="PANTHER" id="PTHR48156:SF1">
    <property type="entry name" value="TRANSMEMBRANE PROTEIN"/>
    <property type="match status" value="1"/>
</dbReference>
<dbReference type="AlphaFoldDB" id="A0A9K3HAR2"/>
<proteinExistence type="predicted"/>
<protein>
    <submittedName>
        <fullName evidence="1">Uncharacterized protein</fullName>
    </submittedName>
</protein>
<dbReference type="Proteomes" id="UP000215914">
    <property type="component" value="Unassembled WGS sequence"/>
</dbReference>
<name>A0A9K3HAR2_HELAN</name>
<evidence type="ECO:0000313" key="2">
    <source>
        <dbReference type="Proteomes" id="UP000215914"/>
    </source>
</evidence>
<comment type="caution">
    <text evidence="1">The sequence shown here is derived from an EMBL/GenBank/DDBJ whole genome shotgun (WGS) entry which is preliminary data.</text>
</comment>